<protein>
    <submittedName>
        <fullName evidence="15">Cytochrome b</fullName>
    </submittedName>
</protein>
<evidence type="ECO:0000259" key="14">
    <source>
        <dbReference type="Pfam" id="PF01292"/>
    </source>
</evidence>
<keyword evidence="10" id="KW-0408">Iron</keyword>
<feature type="transmembrane region" description="Helical" evidence="13">
    <location>
        <begin position="12"/>
        <end position="32"/>
    </location>
</feature>
<evidence type="ECO:0000313" key="15">
    <source>
        <dbReference type="EMBL" id="TBW49388.1"/>
    </source>
</evidence>
<evidence type="ECO:0000256" key="13">
    <source>
        <dbReference type="SAM" id="Phobius"/>
    </source>
</evidence>
<feature type="transmembrane region" description="Helical" evidence="13">
    <location>
        <begin position="100"/>
        <end position="121"/>
    </location>
</feature>
<dbReference type="PANTHER" id="PTHR30529:SF7">
    <property type="entry name" value="CYTOCHROME B561 BACTERIAL_NI-HYDROGENASE DOMAIN-CONTAINING PROTEIN"/>
    <property type="match status" value="1"/>
</dbReference>
<evidence type="ECO:0000256" key="1">
    <source>
        <dbReference type="ARBA" id="ARBA00001970"/>
    </source>
</evidence>
<evidence type="ECO:0000256" key="9">
    <source>
        <dbReference type="ARBA" id="ARBA00022989"/>
    </source>
</evidence>
<keyword evidence="3" id="KW-0813">Transport</keyword>
<dbReference type="InterPro" id="IPR016174">
    <property type="entry name" value="Di-haem_cyt_TM"/>
</dbReference>
<evidence type="ECO:0000256" key="5">
    <source>
        <dbReference type="ARBA" id="ARBA00022617"/>
    </source>
</evidence>
<evidence type="ECO:0000313" key="16">
    <source>
        <dbReference type="Proteomes" id="UP000313645"/>
    </source>
</evidence>
<comment type="cofactor">
    <cofactor evidence="1">
        <name>heme b</name>
        <dbReference type="ChEBI" id="CHEBI:60344"/>
    </cofactor>
</comment>
<dbReference type="RefSeq" id="WP_131483630.1">
    <property type="nucleotide sequence ID" value="NZ_SJDL01000041.1"/>
</dbReference>
<feature type="transmembrane region" description="Helical" evidence="13">
    <location>
        <begin position="127"/>
        <end position="148"/>
    </location>
</feature>
<feature type="domain" description="Cytochrome b561 bacterial/Ni-hydrogenase" evidence="14">
    <location>
        <begin position="10"/>
        <end position="163"/>
    </location>
</feature>
<organism evidence="15 16">
    <name type="scientific">Marinobacter halodurans</name>
    <dbReference type="NCBI Taxonomy" id="2528979"/>
    <lineage>
        <taxon>Bacteria</taxon>
        <taxon>Pseudomonadati</taxon>
        <taxon>Pseudomonadota</taxon>
        <taxon>Gammaproteobacteria</taxon>
        <taxon>Pseudomonadales</taxon>
        <taxon>Marinobacteraceae</taxon>
        <taxon>Marinobacter</taxon>
    </lineage>
</organism>
<evidence type="ECO:0000256" key="3">
    <source>
        <dbReference type="ARBA" id="ARBA00022448"/>
    </source>
</evidence>
<evidence type="ECO:0000256" key="7">
    <source>
        <dbReference type="ARBA" id="ARBA00022723"/>
    </source>
</evidence>
<evidence type="ECO:0000256" key="11">
    <source>
        <dbReference type="ARBA" id="ARBA00023136"/>
    </source>
</evidence>
<dbReference type="EMBL" id="SJDL01000041">
    <property type="protein sequence ID" value="TBW49388.1"/>
    <property type="molecule type" value="Genomic_DNA"/>
</dbReference>
<evidence type="ECO:0000256" key="10">
    <source>
        <dbReference type="ARBA" id="ARBA00023004"/>
    </source>
</evidence>
<evidence type="ECO:0000256" key="4">
    <source>
        <dbReference type="ARBA" id="ARBA00022475"/>
    </source>
</evidence>
<dbReference type="Gene3D" id="1.20.950.20">
    <property type="entry name" value="Transmembrane di-heme cytochromes, Chain C"/>
    <property type="match status" value="1"/>
</dbReference>
<dbReference type="InterPro" id="IPR011577">
    <property type="entry name" value="Cyt_b561_bac/Ni-Hgenase"/>
</dbReference>
<keyword evidence="4" id="KW-1003">Cell membrane</keyword>
<keyword evidence="16" id="KW-1185">Reference proteome</keyword>
<keyword evidence="7" id="KW-0479">Metal-binding</keyword>
<name>A0ABY1ZJD7_9GAMM</name>
<keyword evidence="5" id="KW-0349">Heme</keyword>
<evidence type="ECO:0000256" key="8">
    <source>
        <dbReference type="ARBA" id="ARBA00022982"/>
    </source>
</evidence>
<evidence type="ECO:0000256" key="12">
    <source>
        <dbReference type="ARBA" id="ARBA00037975"/>
    </source>
</evidence>
<dbReference type="SUPFAM" id="SSF81342">
    <property type="entry name" value="Transmembrane di-heme cytochromes"/>
    <property type="match status" value="1"/>
</dbReference>
<dbReference type="PANTHER" id="PTHR30529">
    <property type="entry name" value="CYTOCHROME B561"/>
    <property type="match status" value="1"/>
</dbReference>
<evidence type="ECO:0000256" key="6">
    <source>
        <dbReference type="ARBA" id="ARBA00022692"/>
    </source>
</evidence>
<dbReference type="Proteomes" id="UP000313645">
    <property type="component" value="Unassembled WGS sequence"/>
</dbReference>
<proteinExistence type="inferred from homology"/>
<comment type="subcellular location">
    <subcellularLocation>
        <location evidence="2">Cell membrane</location>
        <topology evidence="2">Multi-pass membrane protein</topology>
    </subcellularLocation>
</comment>
<comment type="similarity">
    <text evidence="12">Belongs to the cytochrome b561 family.</text>
</comment>
<keyword evidence="9 13" id="KW-1133">Transmembrane helix</keyword>
<keyword evidence="8" id="KW-0249">Electron transport</keyword>
<reference evidence="15 16" key="1">
    <citation type="submission" date="2019-02" db="EMBL/GenBank/DDBJ databases">
        <title>Marinobacter halodurans sp. nov., a marine bacterium isolated from sea tidal flat.</title>
        <authorList>
            <person name="Yoo Y."/>
            <person name="Lee D.W."/>
            <person name="Kim B.S."/>
            <person name="Kim J.-J."/>
        </authorList>
    </citation>
    <scope>NUCLEOTIDE SEQUENCE [LARGE SCALE GENOMIC DNA]</scope>
    <source>
        <strain evidence="15 16">YJ-S3-2</strain>
    </source>
</reference>
<evidence type="ECO:0000256" key="2">
    <source>
        <dbReference type="ARBA" id="ARBA00004651"/>
    </source>
</evidence>
<sequence>MSTTTSTKAYSMPQIVLHWAIAILIVANYIVSEGMGHQLDEHLENAGFQTNWVGTFHVYVGLTVLGLVLVRLIVRRASPVPETISAGHPLLDKVQKLAHGLLYVLMLLVPVFGAMAWYLGMEFMGDVHVVAMNTMMIIALLHALAALYHHHVLKDRVLMRMLGRE</sequence>
<comment type="caution">
    <text evidence="15">The sequence shown here is derived from an EMBL/GenBank/DDBJ whole genome shotgun (WGS) entry which is preliminary data.</text>
</comment>
<gene>
    <name evidence="15" type="ORF">EZI54_19890</name>
</gene>
<feature type="transmembrane region" description="Helical" evidence="13">
    <location>
        <begin position="52"/>
        <end position="74"/>
    </location>
</feature>
<dbReference type="InterPro" id="IPR052168">
    <property type="entry name" value="Cytochrome_b561_oxidase"/>
</dbReference>
<keyword evidence="6 13" id="KW-0812">Transmembrane</keyword>
<dbReference type="Pfam" id="PF01292">
    <property type="entry name" value="Ni_hydr_CYTB"/>
    <property type="match status" value="1"/>
</dbReference>
<keyword evidence="11 13" id="KW-0472">Membrane</keyword>
<accession>A0ABY1ZJD7</accession>